<dbReference type="Gene3D" id="2.60.40.340">
    <property type="entry name" value="Rel homology domain (RHD), DNA-binding domain"/>
    <property type="match status" value="1"/>
</dbReference>
<dbReference type="GO" id="GO:0048935">
    <property type="term" value="P:peripheral nervous system neuron development"/>
    <property type="evidence" value="ECO:0007669"/>
    <property type="project" value="UniProtKB-ARBA"/>
</dbReference>
<dbReference type="SMART" id="SM00429">
    <property type="entry name" value="IPT"/>
    <property type="match status" value="1"/>
</dbReference>
<comment type="caution">
    <text evidence="2">The sequence shown here is derived from an EMBL/GenBank/DDBJ whole genome shotgun (WGS) entry which is preliminary data.</text>
</comment>
<organism evidence="2 3">
    <name type="scientific">Haemaphysalis longicornis</name>
    <name type="common">Bush tick</name>
    <dbReference type="NCBI Taxonomy" id="44386"/>
    <lineage>
        <taxon>Eukaryota</taxon>
        <taxon>Metazoa</taxon>
        <taxon>Ecdysozoa</taxon>
        <taxon>Arthropoda</taxon>
        <taxon>Chelicerata</taxon>
        <taxon>Arachnida</taxon>
        <taxon>Acari</taxon>
        <taxon>Parasitiformes</taxon>
        <taxon>Ixodida</taxon>
        <taxon>Ixodoidea</taxon>
        <taxon>Ixodidae</taxon>
        <taxon>Haemaphysalinae</taxon>
        <taxon>Haemaphysalis</taxon>
    </lineage>
</organism>
<dbReference type="Proteomes" id="UP000821853">
    <property type="component" value="Chromosome 1"/>
</dbReference>
<dbReference type="InterPro" id="IPR008967">
    <property type="entry name" value="p53-like_TF_DNA-bd_sf"/>
</dbReference>
<dbReference type="PANTHER" id="PTHR24169">
    <property type="entry name" value="NUCLEAR FACTOR NF-KAPPA-B PROTEIN"/>
    <property type="match status" value="1"/>
</dbReference>
<dbReference type="VEuPathDB" id="VectorBase:HLOH_042419"/>
<keyword evidence="3" id="KW-1185">Reference proteome</keyword>
<dbReference type="FunFam" id="2.60.40.10:FF:000046">
    <property type="entry name" value="Nuclear factor NF-kappa-B p105 subunit"/>
    <property type="match status" value="1"/>
</dbReference>
<dbReference type="InterPro" id="IPR032397">
    <property type="entry name" value="RHD_dimer"/>
</dbReference>
<reference evidence="2 3" key="1">
    <citation type="journal article" date="2020" name="Cell">
        <title>Large-Scale Comparative Analyses of Tick Genomes Elucidate Their Genetic Diversity and Vector Capacities.</title>
        <authorList>
            <consortium name="Tick Genome and Microbiome Consortium (TIGMIC)"/>
            <person name="Jia N."/>
            <person name="Wang J."/>
            <person name="Shi W."/>
            <person name="Du L."/>
            <person name="Sun Y."/>
            <person name="Zhan W."/>
            <person name="Jiang J.F."/>
            <person name="Wang Q."/>
            <person name="Zhang B."/>
            <person name="Ji P."/>
            <person name="Bell-Sakyi L."/>
            <person name="Cui X.M."/>
            <person name="Yuan T.T."/>
            <person name="Jiang B.G."/>
            <person name="Yang W.F."/>
            <person name="Lam T.T."/>
            <person name="Chang Q.C."/>
            <person name="Ding S.J."/>
            <person name="Wang X.J."/>
            <person name="Zhu J.G."/>
            <person name="Ruan X.D."/>
            <person name="Zhao L."/>
            <person name="Wei J.T."/>
            <person name="Ye R.Z."/>
            <person name="Que T.C."/>
            <person name="Du C.H."/>
            <person name="Zhou Y.H."/>
            <person name="Cheng J.X."/>
            <person name="Dai P.F."/>
            <person name="Guo W.B."/>
            <person name="Han X.H."/>
            <person name="Huang E.J."/>
            <person name="Li L.F."/>
            <person name="Wei W."/>
            <person name="Gao Y.C."/>
            <person name="Liu J.Z."/>
            <person name="Shao H.Z."/>
            <person name="Wang X."/>
            <person name="Wang C.C."/>
            <person name="Yang T.C."/>
            <person name="Huo Q.B."/>
            <person name="Li W."/>
            <person name="Chen H.Y."/>
            <person name="Chen S.E."/>
            <person name="Zhou L.G."/>
            <person name="Ni X.B."/>
            <person name="Tian J.H."/>
            <person name="Sheng Y."/>
            <person name="Liu T."/>
            <person name="Pan Y.S."/>
            <person name="Xia L.Y."/>
            <person name="Li J."/>
            <person name="Zhao F."/>
            <person name="Cao W.C."/>
        </authorList>
    </citation>
    <scope>NUCLEOTIDE SEQUENCE [LARGE SCALE GENOMIC DNA]</scope>
    <source>
        <strain evidence="2">HaeL-2018</strain>
    </source>
</reference>
<dbReference type="PANTHER" id="PTHR24169:SF28">
    <property type="entry name" value="NUCLEAR FACTOR NF-KAPPA-B P110 SUBUNIT"/>
    <property type="match status" value="1"/>
</dbReference>
<evidence type="ECO:0000313" key="3">
    <source>
        <dbReference type="Proteomes" id="UP000821853"/>
    </source>
</evidence>
<dbReference type="InterPro" id="IPR013783">
    <property type="entry name" value="Ig-like_fold"/>
</dbReference>
<dbReference type="PROSITE" id="PS50254">
    <property type="entry name" value="REL_2"/>
    <property type="match status" value="1"/>
</dbReference>
<dbReference type="GO" id="GO:0000981">
    <property type="term" value="F:DNA-binding transcription factor activity, RNA polymerase II-specific"/>
    <property type="evidence" value="ECO:0007669"/>
    <property type="project" value="TreeGrafter"/>
</dbReference>
<dbReference type="GO" id="GO:0045087">
    <property type="term" value="P:innate immune response"/>
    <property type="evidence" value="ECO:0007669"/>
    <property type="project" value="UniProtKB-ARBA"/>
</dbReference>
<dbReference type="EMBL" id="JABSTR010000001">
    <property type="protein sequence ID" value="KAH9360028.1"/>
    <property type="molecule type" value="Genomic_DNA"/>
</dbReference>
<dbReference type="GO" id="GO:0035206">
    <property type="term" value="P:regulation of hemocyte proliferation"/>
    <property type="evidence" value="ECO:0007669"/>
    <property type="project" value="UniProtKB-ARBA"/>
</dbReference>
<dbReference type="InterPro" id="IPR002909">
    <property type="entry name" value="IPT_dom"/>
</dbReference>
<sequence length="397" mass="44522">MKAEQIVAALSKSCPRTDPYGAPVGNVAYPVSEEAASSSSDQEQLRSFQDLLLRSFQQGQPQHDLNMPICTSGYQGAQQQENSLHMGDGPHLVILEQPMKETRYRYKSESGSHGPLIGESSTQQRKTFPTVRLDNYNAELPHRIKASLVTAEDPPRPHVHRITMRGQDEDDCCIVTVREDGKAMFPSMSIVFQQKKTVADILYRRKIESRQQPSQEEARQLQTEAKKEAAELNLNLVCICFTAECCEGGVWRPLCSAYSNPVANSKAGKLRITKANRKSGSCQGGDEVWILCEKINKKDIQIKFFEEDENGMRTWEALATFQESDVHYQVAIVFKTPAYRDPNLQHEVPVKFQLIRKSDNDCSEPFEFTYKPCMPTGQSPSWLLTGALLGNAGSQNA</sequence>
<dbReference type="GO" id="GO:0002225">
    <property type="term" value="P:positive regulation of antimicrobial peptide production"/>
    <property type="evidence" value="ECO:0007669"/>
    <property type="project" value="UniProtKB-ARBA"/>
</dbReference>
<dbReference type="OrthoDB" id="10254686at2759"/>
<protein>
    <recommendedName>
        <fullName evidence="1">RHD domain-containing protein</fullName>
    </recommendedName>
</protein>
<name>A0A9J6FD22_HAELO</name>
<dbReference type="InterPro" id="IPR037059">
    <property type="entry name" value="RHD_DNA_bind_dom_sf"/>
</dbReference>
<dbReference type="GO" id="GO:0005737">
    <property type="term" value="C:cytoplasm"/>
    <property type="evidence" value="ECO:0007669"/>
    <property type="project" value="InterPro"/>
</dbReference>
<dbReference type="InterPro" id="IPR014756">
    <property type="entry name" value="Ig_E-set"/>
</dbReference>
<dbReference type="Pfam" id="PF16179">
    <property type="entry name" value="RHD_dimer"/>
    <property type="match status" value="1"/>
</dbReference>
<dbReference type="AlphaFoldDB" id="A0A9J6FD22"/>
<dbReference type="CDD" id="cd01177">
    <property type="entry name" value="IPT_NFkappaB"/>
    <property type="match status" value="1"/>
</dbReference>
<accession>A0A9J6FD22</accession>
<dbReference type="Gene3D" id="2.60.40.10">
    <property type="entry name" value="Immunoglobulins"/>
    <property type="match status" value="1"/>
</dbReference>
<dbReference type="PRINTS" id="PR00057">
    <property type="entry name" value="NFKBTNSCPFCT"/>
</dbReference>
<dbReference type="GO" id="GO:0007249">
    <property type="term" value="P:canonical NF-kappaB signal transduction"/>
    <property type="evidence" value="ECO:0007669"/>
    <property type="project" value="UniProtKB-ARBA"/>
</dbReference>
<proteinExistence type="predicted"/>
<evidence type="ECO:0000259" key="1">
    <source>
        <dbReference type="PROSITE" id="PS50254"/>
    </source>
</evidence>
<dbReference type="OMA" id="WEAFGKF"/>
<evidence type="ECO:0000313" key="2">
    <source>
        <dbReference type="EMBL" id="KAH9360028.1"/>
    </source>
</evidence>
<feature type="domain" description="RHD" evidence="1">
    <location>
        <begin position="87"/>
        <end position="269"/>
    </location>
</feature>
<dbReference type="InterPro" id="IPR011539">
    <property type="entry name" value="RHD_DNA_bind_dom"/>
</dbReference>
<dbReference type="GO" id="GO:0005654">
    <property type="term" value="C:nucleoplasm"/>
    <property type="evidence" value="ECO:0007669"/>
    <property type="project" value="UniProtKB-ARBA"/>
</dbReference>
<dbReference type="InterPro" id="IPR000451">
    <property type="entry name" value="NFkB/Dor"/>
</dbReference>
<dbReference type="InterPro" id="IPR033926">
    <property type="entry name" value="IPT_NFkappaB"/>
</dbReference>
<dbReference type="GO" id="GO:0008063">
    <property type="term" value="P:Toll signaling pathway"/>
    <property type="evidence" value="ECO:0007669"/>
    <property type="project" value="UniProtKB-ARBA"/>
</dbReference>
<dbReference type="GO" id="GO:0000978">
    <property type="term" value="F:RNA polymerase II cis-regulatory region sequence-specific DNA binding"/>
    <property type="evidence" value="ECO:0007669"/>
    <property type="project" value="TreeGrafter"/>
</dbReference>
<dbReference type="SUPFAM" id="SSF81296">
    <property type="entry name" value="E set domains"/>
    <property type="match status" value="1"/>
</dbReference>
<dbReference type="SUPFAM" id="SSF49417">
    <property type="entry name" value="p53-like transcription factors"/>
    <property type="match status" value="1"/>
</dbReference>
<gene>
    <name evidence="2" type="ORF">HPB48_009575</name>
</gene>
<dbReference type="Pfam" id="PF00554">
    <property type="entry name" value="RHD_DNA_bind"/>
    <property type="match status" value="1"/>
</dbReference>